<dbReference type="SUPFAM" id="SSF52317">
    <property type="entry name" value="Class I glutamine amidotransferase-like"/>
    <property type="match status" value="1"/>
</dbReference>
<dbReference type="EMBL" id="VUOB01000005">
    <property type="protein sequence ID" value="KAA2265731.1"/>
    <property type="molecule type" value="Genomic_DNA"/>
</dbReference>
<dbReference type="Gene3D" id="3.40.50.880">
    <property type="match status" value="1"/>
</dbReference>
<evidence type="ECO:0000256" key="1">
    <source>
        <dbReference type="SAM" id="Phobius"/>
    </source>
</evidence>
<dbReference type="PANTHER" id="PTHR43130">
    <property type="entry name" value="ARAC-FAMILY TRANSCRIPTIONAL REGULATOR"/>
    <property type="match status" value="1"/>
</dbReference>
<comment type="caution">
    <text evidence="3">The sequence shown here is derived from an EMBL/GenBank/DDBJ whole genome shotgun (WGS) entry which is preliminary data.</text>
</comment>
<reference evidence="3 4" key="1">
    <citation type="submission" date="2019-09" db="EMBL/GenBank/DDBJ databases">
        <title>Goodfellowia gen. nov., a new genus of the Pseudonocardineae related to Actinoalloteichus, containing Goodfellowia coeruleoviolacea gen. nov., comb. nov. gen. nov., comb. nov.</title>
        <authorList>
            <person name="Labeda D."/>
        </authorList>
    </citation>
    <scope>NUCLEOTIDE SEQUENCE [LARGE SCALE GENOMIC DNA]</scope>
    <source>
        <strain evidence="3 4">AN110305</strain>
    </source>
</reference>
<protein>
    <submittedName>
        <fullName evidence="3">Protein DJ-1</fullName>
    </submittedName>
</protein>
<feature type="transmembrane region" description="Helical" evidence="1">
    <location>
        <begin position="420"/>
        <end position="439"/>
    </location>
</feature>
<keyword evidence="1" id="KW-1133">Transmembrane helix</keyword>
<dbReference type="InterPro" id="IPR052158">
    <property type="entry name" value="INH-QAR"/>
</dbReference>
<dbReference type="InterPro" id="IPR029062">
    <property type="entry name" value="Class_I_gatase-like"/>
</dbReference>
<keyword evidence="1" id="KW-0812">Transmembrane</keyword>
<dbReference type="PANTHER" id="PTHR43130:SF3">
    <property type="entry name" value="HTH-TYPE TRANSCRIPTIONAL REGULATOR RV1931C"/>
    <property type="match status" value="1"/>
</dbReference>
<proteinExistence type="predicted"/>
<dbReference type="InterPro" id="IPR002818">
    <property type="entry name" value="DJ-1/PfpI"/>
</dbReference>
<dbReference type="OrthoDB" id="3992151at2"/>
<accession>A0A5B2XS85</accession>
<dbReference type="RefSeq" id="WP_149848016.1">
    <property type="nucleotide sequence ID" value="NZ_VUOB01000005.1"/>
</dbReference>
<keyword evidence="4" id="KW-1185">Reference proteome</keyword>
<dbReference type="Pfam" id="PF01965">
    <property type="entry name" value="DJ-1_PfpI"/>
    <property type="match status" value="1"/>
</dbReference>
<dbReference type="Proteomes" id="UP000323454">
    <property type="component" value="Unassembled WGS sequence"/>
</dbReference>
<name>A0A5B2XS85_9PSEU</name>
<evidence type="ECO:0000313" key="4">
    <source>
        <dbReference type="Proteomes" id="UP000323454"/>
    </source>
</evidence>
<keyword evidence="1" id="KW-0472">Membrane</keyword>
<evidence type="ECO:0000259" key="2">
    <source>
        <dbReference type="Pfam" id="PF01965"/>
    </source>
</evidence>
<evidence type="ECO:0000313" key="3">
    <source>
        <dbReference type="EMBL" id="KAA2265731.1"/>
    </source>
</evidence>
<feature type="domain" description="DJ-1/PfpI" evidence="2">
    <location>
        <begin position="61"/>
        <end position="222"/>
    </location>
</feature>
<sequence length="453" mass="46466">MPVAVRRLLHALLGVVLALATLAGIGSAGVAVSMAESYPTAPQAAPGDWPAPPPVLPGRLRVAVLIGGDGTVVSDALAPYEVFARSSAFSVYTVAARRAPATLSGGLRLLPDHTLDDAPPPDLVVVPAVVDPTGAGSAPLRAWLTRQAARGARVLGVCAGAELVAATGLLDGRRATSFWANLDGLAQDYPKVGWLRGERYVEDGPVTTTAGVTSGVVGALRLVERLAGAADAQRIGGELAYPGWSLDGPTAIPTRAVAAADLPYGLNAAFPWFRPTLGVGLTDGVGELDVAAAFELYAGVSFAARAVPLGAGRTVTTRHGMVLLTEPVDGAPDVARLVAPGARGLGEVDPALTGWAARRGVAVELPHADRRAGESAFDPVLRDLATHADGATARATAKYTEYPAGRSELAGPAWPWRPTALAAVALLVSAGVGFAPTLLRRLARRRRREPSGS</sequence>
<gene>
    <name evidence="3" type="ORF">F0L68_03945</name>
</gene>
<dbReference type="AlphaFoldDB" id="A0A5B2XS85"/>
<reference evidence="3 4" key="2">
    <citation type="submission" date="2019-09" db="EMBL/GenBank/DDBJ databases">
        <authorList>
            <person name="Jin C."/>
        </authorList>
    </citation>
    <scope>NUCLEOTIDE SEQUENCE [LARGE SCALE GENOMIC DNA]</scope>
    <source>
        <strain evidence="3 4">AN110305</strain>
    </source>
</reference>
<organism evidence="3 4">
    <name type="scientific">Solihabitans fulvus</name>
    <dbReference type="NCBI Taxonomy" id="1892852"/>
    <lineage>
        <taxon>Bacteria</taxon>
        <taxon>Bacillati</taxon>
        <taxon>Actinomycetota</taxon>
        <taxon>Actinomycetes</taxon>
        <taxon>Pseudonocardiales</taxon>
        <taxon>Pseudonocardiaceae</taxon>
        <taxon>Solihabitans</taxon>
    </lineage>
</organism>